<comment type="caution">
    <text evidence="4">The sequence shown here is derived from an EMBL/GenBank/DDBJ whole genome shotgun (WGS) entry which is preliminary data.</text>
</comment>
<dbReference type="GO" id="GO:0004791">
    <property type="term" value="F:thioredoxin-disulfide reductase (NADPH) activity"/>
    <property type="evidence" value="ECO:0007669"/>
    <property type="project" value="TreeGrafter"/>
</dbReference>
<dbReference type="InterPro" id="IPR036249">
    <property type="entry name" value="Thioredoxin-like_sf"/>
</dbReference>
<dbReference type="Gene3D" id="3.40.30.10">
    <property type="entry name" value="Glutaredoxin"/>
    <property type="match status" value="1"/>
</dbReference>
<proteinExistence type="predicted"/>
<evidence type="ECO:0000313" key="6">
    <source>
        <dbReference type="Proteomes" id="UP000654075"/>
    </source>
</evidence>
<evidence type="ECO:0000313" key="3">
    <source>
        <dbReference type="EMBL" id="CAE8612398.1"/>
    </source>
</evidence>
<dbReference type="Proteomes" id="UP000654075">
    <property type="component" value="Unassembled WGS sequence"/>
</dbReference>
<gene>
    <name evidence="3" type="ORF">PGLA1383_LOCUS30195</name>
    <name evidence="4" type="ORF">PGLA2088_LOCUS5375</name>
</gene>
<feature type="region of interest" description="Disordered" evidence="1">
    <location>
        <begin position="1"/>
        <end position="26"/>
    </location>
</feature>
<feature type="domain" description="Thioredoxin-like fold" evidence="2">
    <location>
        <begin position="100"/>
        <end position="196"/>
    </location>
</feature>
<feature type="region of interest" description="Disordered" evidence="1">
    <location>
        <begin position="201"/>
        <end position="226"/>
    </location>
</feature>
<dbReference type="PANTHER" id="PTHR46472:SF1">
    <property type="entry name" value="NUCLEOREDOXIN"/>
    <property type="match status" value="1"/>
</dbReference>
<dbReference type="GO" id="GO:0030178">
    <property type="term" value="P:negative regulation of Wnt signaling pathway"/>
    <property type="evidence" value="ECO:0007669"/>
    <property type="project" value="TreeGrafter"/>
</dbReference>
<feature type="region of interest" description="Disordered" evidence="1">
    <location>
        <begin position="254"/>
        <end position="296"/>
    </location>
</feature>
<protein>
    <recommendedName>
        <fullName evidence="2">Thioredoxin-like fold domain-containing protein</fullName>
    </recommendedName>
</protein>
<dbReference type="OrthoDB" id="409136at2759"/>
<organism evidence="4 5">
    <name type="scientific">Polarella glacialis</name>
    <name type="common">Dinoflagellate</name>
    <dbReference type="NCBI Taxonomy" id="89957"/>
    <lineage>
        <taxon>Eukaryota</taxon>
        <taxon>Sar</taxon>
        <taxon>Alveolata</taxon>
        <taxon>Dinophyceae</taxon>
        <taxon>Suessiales</taxon>
        <taxon>Suessiaceae</taxon>
        <taxon>Polarella</taxon>
    </lineage>
</organism>
<dbReference type="Proteomes" id="UP000626109">
    <property type="component" value="Unassembled WGS sequence"/>
</dbReference>
<evidence type="ECO:0000256" key="1">
    <source>
        <dbReference type="SAM" id="MobiDB-lite"/>
    </source>
</evidence>
<dbReference type="EMBL" id="CAJNNW010005104">
    <property type="protein sequence ID" value="CAE8647083.1"/>
    <property type="molecule type" value="Genomic_DNA"/>
</dbReference>
<evidence type="ECO:0000313" key="4">
    <source>
        <dbReference type="EMBL" id="CAE8647083.1"/>
    </source>
</evidence>
<evidence type="ECO:0000259" key="2">
    <source>
        <dbReference type="Pfam" id="PF13905"/>
    </source>
</evidence>
<dbReference type="GO" id="GO:0031397">
    <property type="term" value="P:negative regulation of protein ubiquitination"/>
    <property type="evidence" value="ECO:0007669"/>
    <property type="project" value="TreeGrafter"/>
</dbReference>
<sequence>MDGSEAADLKALEGAEEGGSGSKESESKVKTDLAWAVELLGQELFFHPQTYGTRLHGKRGGTTLSGANLLAAIGSGLHQEKEKSDLECVQAVDVLVPNLKLLLLYFSGRWCPVCSEFDALLRETFTSLKALPESADIELVWISLDVSQDAYTTHLRKLGSTLAVGWSPERIEEVTVRYSVQGIPCLLVLDAQDGKVISPIGREDVERASPNSNYRNSGMAPNQLDRSGPSGLAFHWLELLEGRRAALDDAQMFAQEEAQQADDVNDAGSAFSEDAEEQEARQALVSPLSEVPKEED</sequence>
<dbReference type="EMBL" id="CAJNNV010025115">
    <property type="protein sequence ID" value="CAE8612398.1"/>
    <property type="molecule type" value="Genomic_DNA"/>
</dbReference>
<keyword evidence="6" id="KW-1185">Reference proteome</keyword>
<dbReference type="GO" id="GO:0005634">
    <property type="term" value="C:nucleus"/>
    <property type="evidence" value="ECO:0007669"/>
    <property type="project" value="TreeGrafter"/>
</dbReference>
<feature type="compositionally biased region" description="Polar residues" evidence="1">
    <location>
        <begin position="209"/>
        <end position="220"/>
    </location>
</feature>
<name>A0A813IAX3_POLGL</name>
<reference evidence="4" key="1">
    <citation type="submission" date="2021-02" db="EMBL/GenBank/DDBJ databases">
        <authorList>
            <person name="Dougan E. K."/>
            <person name="Rhodes N."/>
            <person name="Thang M."/>
            <person name="Chan C."/>
        </authorList>
    </citation>
    <scope>NUCLEOTIDE SEQUENCE</scope>
</reference>
<evidence type="ECO:0000313" key="5">
    <source>
        <dbReference type="Proteomes" id="UP000626109"/>
    </source>
</evidence>
<accession>A0A813IAX3</accession>
<dbReference type="AlphaFoldDB" id="A0A813IAX3"/>
<dbReference type="Pfam" id="PF13905">
    <property type="entry name" value="Thioredoxin_8"/>
    <property type="match status" value="1"/>
</dbReference>
<dbReference type="InterPro" id="IPR012336">
    <property type="entry name" value="Thioredoxin-like_fold"/>
</dbReference>
<dbReference type="SUPFAM" id="SSF52833">
    <property type="entry name" value="Thioredoxin-like"/>
    <property type="match status" value="1"/>
</dbReference>
<dbReference type="PANTHER" id="PTHR46472">
    <property type="entry name" value="NUCLEOREDOXIN"/>
    <property type="match status" value="1"/>
</dbReference>